<feature type="non-terminal residue" evidence="2">
    <location>
        <position position="1"/>
    </location>
</feature>
<reference evidence="2 3" key="1">
    <citation type="submission" date="2024-05" db="EMBL/GenBank/DDBJ databases">
        <title>Genome sequencing and assembly of Indian major carp, Cirrhinus mrigala (Hamilton, 1822).</title>
        <authorList>
            <person name="Mohindra V."/>
            <person name="Chowdhury L.M."/>
            <person name="Lal K."/>
            <person name="Jena J.K."/>
        </authorList>
    </citation>
    <scope>NUCLEOTIDE SEQUENCE [LARGE SCALE GENOMIC DNA]</scope>
    <source>
        <strain evidence="2">CM1030</strain>
        <tissue evidence="2">Blood</tissue>
    </source>
</reference>
<sequence>VQDVSQEFFWRVSADSTPRDQPVASDAHSDQEAEPRAKGACLPVPCTKAQSE</sequence>
<evidence type="ECO:0000256" key="1">
    <source>
        <dbReference type="SAM" id="MobiDB-lite"/>
    </source>
</evidence>
<comment type="caution">
    <text evidence="2">The sequence shown here is derived from an EMBL/GenBank/DDBJ whole genome shotgun (WGS) entry which is preliminary data.</text>
</comment>
<dbReference type="AlphaFoldDB" id="A0ABD0PN38"/>
<feature type="compositionally biased region" description="Basic and acidic residues" evidence="1">
    <location>
        <begin position="27"/>
        <end position="37"/>
    </location>
</feature>
<keyword evidence="3" id="KW-1185">Reference proteome</keyword>
<organism evidence="2 3">
    <name type="scientific">Cirrhinus mrigala</name>
    <name type="common">Mrigala</name>
    <dbReference type="NCBI Taxonomy" id="683832"/>
    <lineage>
        <taxon>Eukaryota</taxon>
        <taxon>Metazoa</taxon>
        <taxon>Chordata</taxon>
        <taxon>Craniata</taxon>
        <taxon>Vertebrata</taxon>
        <taxon>Euteleostomi</taxon>
        <taxon>Actinopterygii</taxon>
        <taxon>Neopterygii</taxon>
        <taxon>Teleostei</taxon>
        <taxon>Ostariophysi</taxon>
        <taxon>Cypriniformes</taxon>
        <taxon>Cyprinidae</taxon>
        <taxon>Labeoninae</taxon>
        <taxon>Labeonini</taxon>
        <taxon>Cirrhinus</taxon>
    </lineage>
</organism>
<gene>
    <name evidence="2" type="ORF">M9458_027804</name>
</gene>
<feature type="region of interest" description="Disordered" evidence="1">
    <location>
        <begin position="12"/>
        <end position="52"/>
    </location>
</feature>
<proteinExistence type="predicted"/>
<protein>
    <submittedName>
        <fullName evidence="2">Uncharacterized protein</fullName>
    </submittedName>
</protein>
<dbReference type="Proteomes" id="UP001529510">
    <property type="component" value="Unassembled WGS sequence"/>
</dbReference>
<evidence type="ECO:0000313" key="2">
    <source>
        <dbReference type="EMBL" id="KAL0175474.1"/>
    </source>
</evidence>
<evidence type="ECO:0000313" key="3">
    <source>
        <dbReference type="Proteomes" id="UP001529510"/>
    </source>
</evidence>
<dbReference type="EMBL" id="JAMKFB020000014">
    <property type="protein sequence ID" value="KAL0175474.1"/>
    <property type="molecule type" value="Genomic_DNA"/>
</dbReference>
<name>A0ABD0PN38_CIRMR</name>
<feature type="non-terminal residue" evidence="2">
    <location>
        <position position="52"/>
    </location>
</feature>
<accession>A0ABD0PN38</accession>